<keyword evidence="1" id="KW-0812">Transmembrane</keyword>
<dbReference type="EMBL" id="CP089977">
    <property type="protein sequence ID" value="UXZ04601.1"/>
    <property type="molecule type" value="Genomic_DNA"/>
</dbReference>
<keyword evidence="4" id="KW-1185">Reference proteome</keyword>
<dbReference type="RefSeq" id="WP_263076090.1">
    <property type="nucleotide sequence ID" value="NZ_CP089977.1"/>
</dbReference>
<gene>
    <name evidence="3" type="ORF">LU297_08485</name>
</gene>
<evidence type="ECO:0000313" key="3">
    <source>
        <dbReference type="EMBL" id="UXZ04601.1"/>
    </source>
</evidence>
<dbReference type="PANTHER" id="PTHR34385">
    <property type="entry name" value="D-ALANYL-D-ALANINE CARBOXYPEPTIDASE"/>
    <property type="match status" value="1"/>
</dbReference>
<name>A0ABY6F3D5_9GAMM</name>
<dbReference type="Pfam" id="PF02557">
    <property type="entry name" value="VanY"/>
    <property type="match status" value="1"/>
</dbReference>
<feature type="transmembrane region" description="Helical" evidence="1">
    <location>
        <begin position="9"/>
        <end position="27"/>
    </location>
</feature>
<organism evidence="3 4">
    <name type="scientific">Moraxella nasicaprae</name>
    <dbReference type="NCBI Taxonomy" id="2904122"/>
    <lineage>
        <taxon>Bacteria</taxon>
        <taxon>Pseudomonadati</taxon>
        <taxon>Pseudomonadota</taxon>
        <taxon>Gammaproteobacteria</taxon>
        <taxon>Moraxellales</taxon>
        <taxon>Moraxellaceae</taxon>
        <taxon>Moraxella</taxon>
    </lineage>
</organism>
<accession>A0ABY6F3D5</accession>
<dbReference type="Proteomes" id="UP001063782">
    <property type="component" value="Chromosome"/>
</dbReference>
<dbReference type="PANTHER" id="PTHR34385:SF1">
    <property type="entry name" value="PEPTIDOGLYCAN L-ALANYL-D-GLUTAMATE ENDOPEPTIDASE CWLK"/>
    <property type="match status" value="1"/>
</dbReference>
<keyword evidence="1" id="KW-0472">Membrane</keyword>
<evidence type="ECO:0000259" key="2">
    <source>
        <dbReference type="Pfam" id="PF02557"/>
    </source>
</evidence>
<dbReference type="Gene3D" id="3.30.1380.10">
    <property type="match status" value="1"/>
</dbReference>
<sequence length="277" mass="31475">MSTKNNKNIISGIIILIIGILLFGYFGKSLFKKEQNDNLASNTNNHLPLEQTTEQPVTEQVEQTPVEQEVPAPTKLGVMHGKNSEEILRPIPSEYTTKDEQIHHDVYEPLLNMIHAAKKDGINLTVVSAYRSYDRQKQIWERKWGDTPDDDVNKALEILNWSSFPGTSRHHWGTDVDFNSVDTDYWTHGTGLKTYEWLQANAASFGFCQTYGKGRSHGYNDEAWHWSHIPTAKQYYAQVNHPQTQQLLLNQGVKGSTALAEVDLLEYITGISDCPMQ</sequence>
<dbReference type="SUPFAM" id="SSF55166">
    <property type="entry name" value="Hedgehog/DD-peptidase"/>
    <property type="match status" value="1"/>
</dbReference>
<feature type="domain" description="D-alanyl-D-alanine carboxypeptidase-like core" evidence="2">
    <location>
        <begin position="100"/>
        <end position="230"/>
    </location>
</feature>
<evidence type="ECO:0000256" key="1">
    <source>
        <dbReference type="SAM" id="Phobius"/>
    </source>
</evidence>
<keyword evidence="1" id="KW-1133">Transmembrane helix</keyword>
<evidence type="ECO:0000313" key="4">
    <source>
        <dbReference type="Proteomes" id="UP001063782"/>
    </source>
</evidence>
<dbReference type="InterPro" id="IPR009045">
    <property type="entry name" value="Zn_M74/Hedgehog-like"/>
</dbReference>
<proteinExistence type="predicted"/>
<dbReference type="InterPro" id="IPR052179">
    <property type="entry name" value="DD-CPase-like"/>
</dbReference>
<protein>
    <submittedName>
        <fullName evidence="3">M15 family metallopeptidase</fullName>
    </submittedName>
</protein>
<dbReference type="CDD" id="cd14847">
    <property type="entry name" value="DD-carboxypeptidase_like"/>
    <property type="match status" value="1"/>
</dbReference>
<dbReference type="InterPro" id="IPR003709">
    <property type="entry name" value="VanY-like_core_dom"/>
</dbReference>
<reference evidence="3" key="1">
    <citation type="submission" date="2021-12" db="EMBL/GenBank/DDBJ databases">
        <title>taxonomy of Moraxella sp. ZY201224.</title>
        <authorList>
            <person name="Li F."/>
        </authorList>
    </citation>
    <scope>NUCLEOTIDE SEQUENCE</scope>
    <source>
        <strain evidence="3">ZY201224</strain>
    </source>
</reference>